<organism evidence="3 4">
    <name type="scientific">Brachybacterium nesterenkovii</name>
    <dbReference type="NCBI Taxonomy" id="47847"/>
    <lineage>
        <taxon>Bacteria</taxon>
        <taxon>Bacillati</taxon>
        <taxon>Actinomycetota</taxon>
        <taxon>Actinomycetes</taxon>
        <taxon>Micrococcales</taxon>
        <taxon>Dermabacteraceae</taxon>
        <taxon>Brachybacterium</taxon>
    </lineage>
</organism>
<dbReference type="RefSeq" id="WP_087101963.1">
    <property type="nucleotide sequence ID" value="NZ_FWFG01000013.1"/>
</dbReference>
<dbReference type="InterPro" id="IPR025445">
    <property type="entry name" value="DUF4191"/>
</dbReference>
<keyword evidence="2 3" id="KW-0812">Transmembrane</keyword>
<feature type="region of interest" description="Disordered" evidence="1">
    <location>
        <begin position="219"/>
        <end position="240"/>
    </location>
</feature>
<name>A0A1X6WTB2_9MICO</name>
<keyword evidence="2" id="KW-0472">Membrane</keyword>
<dbReference type="EMBL" id="FWFG01000013">
    <property type="protein sequence ID" value="SLM88230.1"/>
    <property type="molecule type" value="Genomic_DNA"/>
</dbReference>
<evidence type="ECO:0000313" key="3">
    <source>
        <dbReference type="EMBL" id="SLM88230.1"/>
    </source>
</evidence>
<dbReference type="Proteomes" id="UP000195981">
    <property type="component" value="Unassembled WGS sequence"/>
</dbReference>
<keyword evidence="2" id="KW-1133">Transmembrane helix</keyword>
<evidence type="ECO:0000256" key="1">
    <source>
        <dbReference type="SAM" id="MobiDB-lite"/>
    </source>
</evidence>
<feature type="compositionally biased region" description="Basic residues" evidence="1">
    <location>
        <begin position="231"/>
        <end position="240"/>
    </location>
</feature>
<keyword evidence="4" id="KW-1185">Reference proteome</keyword>
<dbReference type="OrthoDB" id="8479889at2"/>
<gene>
    <name evidence="3" type="ORF">FM110_01390</name>
</gene>
<feature type="transmembrane region" description="Helical" evidence="2">
    <location>
        <begin position="37"/>
        <end position="57"/>
    </location>
</feature>
<sequence length="240" mass="25956">MPRNESPAAKAAPKQPGRLKQIAQVFQETRKADASTVPLMLLGLLAPIAVAVPLTWVAFDSPWYGLFIGLMIGTLVAMFILARKAESAAYSRIAGQKGAALAAMGSIRRGWNVEQEPCALDARSQEMLFRASGRAGVALVSESSTGGAMRLLEKEGKRLERLLPNVPVHKIIVGDDKDKGEVPLPKLAAHMTRMKPVLTKEEAAAVAKRLQAMPNPIRQAIPKGIDPTRARPNRKAMRGR</sequence>
<reference evidence="3 4" key="1">
    <citation type="submission" date="2017-02" db="EMBL/GenBank/DDBJ databases">
        <authorList>
            <person name="Peterson S.W."/>
        </authorList>
    </citation>
    <scope>NUCLEOTIDE SEQUENCE [LARGE SCALE GENOMIC DNA]</scope>
    <source>
        <strain evidence="3 4">CIP104813</strain>
    </source>
</reference>
<evidence type="ECO:0000256" key="2">
    <source>
        <dbReference type="SAM" id="Phobius"/>
    </source>
</evidence>
<feature type="transmembrane region" description="Helical" evidence="2">
    <location>
        <begin position="63"/>
        <end position="82"/>
    </location>
</feature>
<dbReference type="Pfam" id="PF13829">
    <property type="entry name" value="DUF4191"/>
    <property type="match status" value="1"/>
</dbReference>
<protein>
    <submittedName>
        <fullName evidence="3">Transmembrane protein MT2276, clustered with lipoate protein</fullName>
    </submittedName>
</protein>
<evidence type="ECO:0000313" key="4">
    <source>
        <dbReference type="Proteomes" id="UP000195981"/>
    </source>
</evidence>
<accession>A0A1X6WTB2</accession>
<dbReference type="AlphaFoldDB" id="A0A1X6WTB2"/>
<proteinExistence type="predicted"/>